<name>A0A2J0L0P1_9BACT</name>
<gene>
    <name evidence="1" type="ORF">COS99_01095</name>
</gene>
<accession>A0A2J0L0P1</accession>
<dbReference type="Gene3D" id="3.40.720.10">
    <property type="entry name" value="Alkaline Phosphatase, subunit A"/>
    <property type="match status" value="2"/>
</dbReference>
<dbReference type="PANTHER" id="PTHR10151:SF120">
    <property type="entry name" value="BIS(5'-ADENOSYL)-TRIPHOSPHATASE"/>
    <property type="match status" value="1"/>
</dbReference>
<evidence type="ECO:0000313" key="2">
    <source>
        <dbReference type="Proteomes" id="UP000230052"/>
    </source>
</evidence>
<evidence type="ECO:0008006" key="3">
    <source>
        <dbReference type="Google" id="ProtNLM"/>
    </source>
</evidence>
<dbReference type="PANTHER" id="PTHR10151">
    <property type="entry name" value="ECTONUCLEOTIDE PYROPHOSPHATASE/PHOSPHODIESTERASE"/>
    <property type="match status" value="1"/>
</dbReference>
<dbReference type="EMBL" id="PEWV01000013">
    <property type="protein sequence ID" value="PIU42230.1"/>
    <property type="molecule type" value="Genomic_DNA"/>
</dbReference>
<dbReference type="Pfam" id="PF01663">
    <property type="entry name" value="Phosphodiest"/>
    <property type="match status" value="1"/>
</dbReference>
<dbReference type="AlphaFoldDB" id="A0A2J0L0P1"/>
<reference evidence="1 2" key="1">
    <citation type="submission" date="2017-09" db="EMBL/GenBank/DDBJ databases">
        <title>Depth-based differentiation of microbial function through sediment-hosted aquifers and enrichment of novel symbionts in the deep terrestrial subsurface.</title>
        <authorList>
            <person name="Probst A.J."/>
            <person name="Ladd B."/>
            <person name="Jarett J.K."/>
            <person name="Geller-Mcgrath D.E."/>
            <person name="Sieber C.M."/>
            <person name="Emerson J.B."/>
            <person name="Anantharaman K."/>
            <person name="Thomas B.C."/>
            <person name="Malmstrom R."/>
            <person name="Stieglmeier M."/>
            <person name="Klingl A."/>
            <person name="Woyke T."/>
            <person name="Ryan C.M."/>
            <person name="Banfield J.F."/>
        </authorList>
    </citation>
    <scope>NUCLEOTIDE SEQUENCE [LARGE SCALE GENOMIC DNA]</scope>
    <source>
        <strain evidence="1">CG07_land_8_20_14_0_80_42_15</strain>
    </source>
</reference>
<dbReference type="SUPFAM" id="SSF53649">
    <property type="entry name" value="Alkaline phosphatase-like"/>
    <property type="match status" value="1"/>
</dbReference>
<dbReference type="GO" id="GO:0016787">
    <property type="term" value="F:hydrolase activity"/>
    <property type="evidence" value="ECO:0007669"/>
    <property type="project" value="UniProtKB-ARBA"/>
</dbReference>
<protein>
    <recommendedName>
        <fullName evidence="3">Phosphodiesterase</fullName>
    </recommendedName>
</protein>
<sequence length="555" mass="63728">MQSKVIVIGLDGATFKIIEPLLAQNALPGIGKLVKNGTKATLLSTIPPATIPAWPSFMTGMNPGKHGVFDFFKYDKGRNRIITGDDICAKTIWEVLSDFGKRSIVMNVPATYPLKKINGIIVSGLLTPEGEEFISPPAEREFIDSAADGYRINENICLLSDKEILSDLYLVTQKQRKAFLALLQQKEWDFAMIMFRGTDVVQHLFWEQQEIIKQFYRFVDSTAEELIDIFPDAMIVVISDHGFQSQEKDFHINKWLVDNGFMSIKRGGKDKLQIYQEIEKLSGRKGFILRTMPRLQCLGKFCRCLGINRDKIENFLSGIGIKWAKMNIPDWIRRLVASKDYQIDWSHTKAATSQFWTPESKAISINVKEKFMQGTVESHEYENIRKKILEQLCRLEDPETNKPIVKKIWLKEELYWGPCLEEAPDMILELQNGYNITDIFTAESYVSKRKNLKGCHHREGILVIAGKDIKKEQILAEKNILLWDLAPTILHYLNIPIPQDCDGRVLLELFDENSDVKKRKIQKIQMNVSKPKQGPYISKAQQEQIKERLRALGYI</sequence>
<comment type="caution">
    <text evidence="1">The sequence shown here is derived from an EMBL/GenBank/DDBJ whole genome shotgun (WGS) entry which is preliminary data.</text>
</comment>
<proteinExistence type="predicted"/>
<dbReference type="Proteomes" id="UP000230052">
    <property type="component" value="Unassembled WGS sequence"/>
</dbReference>
<dbReference type="InterPro" id="IPR017850">
    <property type="entry name" value="Alkaline_phosphatase_core_sf"/>
</dbReference>
<dbReference type="InterPro" id="IPR002591">
    <property type="entry name" value="Phosphodiest/P_Trfase"/>
</dbReference>
<evidence type="ECO:0000313" key="1">
    <source>
        <dbReference type="EMBL" id="PIU42230.1"/>
    </source>
</evidence>
<organism evidence="1 2">
    <name type="scientific">Candidatus Aquitaenariimonas noxiae</name>
    <dbReference type="NCBI Taxonomy" id="1974741"/>
    <lineage>
        <taxon>Bacteria</taxon>
        <taxon>Pseudomonadati</taxon>
        <taxon>Candidatus Omnitrophota</taxon>
        <taxon>Candidatus Aquitaenariimonas</taxon>
    </lineage>
</organism>